<feature type="compositionally biased region" description="Polar residues" evidence="1">
    <location>
        <begin position="43"/>
        <end position="59"/>
    </location>
</feature>
<feature type="region of interest" description="Disordered" evidence="1">
    <location>
        <begin position="1"/>
        <end position="102"/>
    </location>
</feature>
<proteinExistence type="predicted"/>
<protein>
    <submittedName>
        <fullName evidence="2">Uncharacterized protein</fullName>
    </submittedName>
</protein>
<organism evidence="2 3">
    <name type="scientific">Anisodus acutangulus</name>
    <dbReference type="NCBI Taxonomy" id="402998"/>
    <lineage>
        <taxon>Eukaryota</taxon>
        <taxon>Viridiplantae</taxon>
        <taxon>Streptophyta</taxon>
        <taxon>Embryophyta</taxon>
        <taxon>Tracheophyta</taxon>
        <taxon>Spermatophyta</taxon>
        <taxon>Magnoliopsida</taxon>
        <taxon>eudicotyledons</taxon>
        <taxon>Gunneridae</taxon>
        <taxon>Pentapetalae</taxon>
        <taxon>asterids</taxon>
        <taxon>lamiids</taxon>
        <taxon>Solanales</taxon>
        <taxon>Solanaceae</taxon>
        <taxon>Solanoideae</taxon>
        <taxon>Hyoscyameae</taxon>
        <taxon>Anisodus</taxon>
    </lineage>
</organism>
<comment type="caution">
    <text evidence="2">The sequence shown here is derived from an EMBL/GenBank/DDBJ whole genome shotgun (WGS) entry which is preliminary data.</text>
</comment>
<feature type="compositionally biased region" description="Low complexity" evidence="1">
    <location>
        <begin position="86"/>
        <end position="96"/>
    </location>
</feature>
<dbReference type="Proteomes" id="UP001152561">
    <property type="component" value="Unassembled WGS sequence"/>
</dbReference>
<evidence type="ECO:0000313" key="3">
    <source>
        <dbReference type="Proteomes" id="UP001152561"/>
    </source>
</evidence>
<feature type="compositionally biased region" description="Polar residues" evidence="1">
    <location>
        <begin position="1"/>
        <end position="29"/>
    </location>
</feature>
<feature type="compositionally biased region" description="Basic and acidic residues" evidence="1">
    <location>
        <begin position="30"/>
        <end position="42"/>
    </location>
</feature>
<evidence type="ECO:0000256" key="1">
    <source>
        <dbReference type="SAM" id="MobiDB-lite"/>
    </source>
</evidence>
<reference evidence="3" key="1">
    <citation type="journal article" date="2023" name="Proc. Natl. Acad. Sci. U.S.A.">
        <title>Genomic and structural basis for evolution of tropane alkaloid biosynthesis.</title>
        <authorList>
            <person name="Wanga Y.-J."/>
            <person name="Taina T."/>
            <person name="Yua J.-Y."/>
            <person name="Lia J."/>
            <person name="Xua B."/>
            <person name="Chenc J."/>
            <person name="D'Auriad J.C."/>
            <person name="Huanga J.-P."/>
            <person name="Huanga S.-X."/>
        </authorList>
    </citation>
    <scope>NUCLEOTIDE SEQUENCE [LARGE SCALE GENOMIC DNA]</scope>
    <source>
        <strain evidence="3">cv. KIB-2019</strain>
    </source>
</reference>
<dbReference type="AlphaFoldDB" id="A0A9Q1N3F3"/>
<dbReference type="EMBL" id="JAJAGQ010000002">
    <property type="protein sequence ID" value="KAJ8571006.1"/>
    <property type="molecule type" value="Genomic_DNA"/>
</dbReference>
<sequence length="157" mass="17542">MQQIEETYCQSGGAQVNIEVSKNGTQTQNGDKKKENNTEKGSEGQSTEQTHLSNTVENQHGNEIHCERNEQRDNMDRHQEIEEGEIIATEAASSSSLPSNIKNQPGIKIFVELNGETNPKVNDESDKNTNNRAMKHYNRNTKTNFVKLVLIAVSPTT</sequence>
<gene>
    <name evidence="2" type="ORF">K7X08_037978</name>
</gene>
<name>A0A9Q1N3F3_9SOLA</name>
<feature type="compositionally biased region" description="Basic and acidic residues" evidence="1">
    <location>
        <begin position="60"/>
        <end position="81"/>
    </location>
</feature>
<keyword evidence="3" id="KW-1185">Reference proteome</keyword>
<accession>A0A9Q1N3F3</accession>
<evidence type="ECO:0000313" key="2">
    <source>
        <dbReference type="EMBL" id="KAJ8571006.1"/>
    </source>
</evidence>